<organism evidence="2">
    <name type="scientific">Daucus carota subsp. sativus</name>
    <name type="common">Carrot</name>
    <dbReference type="NCBI Taxonomy" id="79200"/>
    <lineage>
        <taxon>Eukaryota</taxon>
        <taxon>Viridiplantae</taxon>
        <taxon>Streptophyta</taxon>
        <taxon>Embryophyta</taxon>
        <taxon>Tracheophyta</taxon>
        <taxon>Spermatophyta</taxon>
        <taxon>Magnoliopsida</taxon>
        <taxon>eudicotyledons</taxon>
        <taxon>Gunneridae</taxon>
        <taxon>Pentapetalae</taxon>
        <taxon>asterids</taxon>
        <taxon>campanulids</taxon>
        <taxon>Apiales</taxon>
        <taxon>Apiaceae</taxon>
        <taxon>Apioideae</taxon>
        <taxon>Scandiceae</taxon>
        <taxon>Daucinae</taxon>
        <taxon>Daucus</taxon>
        <taxon>Daucus sect. Daucus</taxon>
    </lineage>
</organism>
<reference evidence="2" key="1">
    <citation type="journal article" date="2016" name="Nat. Genet.">
        <title>A high-quality carrot genome assembly provides new insights into carotenoid accumulation and asterid genome evolution.</title>
        <authorList>
            <person name="Iorizzo M."/>
            <person name="Ellison S."/>
            <person name="Senalik D."/>
            <person name="Zeng P."/>
            <person name="Satapoomin P."/>
            <person name="Huang J."/>
            <person name="Bowman M."/>
            <person name="Iovene M."/>
            <person name="Sanseverino W."/>
            <person name="Cavagnaro P."/>
            <person name="Yildiz M."/>
            <person name="Macko-Podgorni A."/>
            <person name="Moranska E."/>
            <person name="Grzebelus E."/>
            <person name="Grzebelus D."/>
            <person name="Ashrafi H."/>
            <person name="Zheng Z."/>
            <person name="Cheng S."/>
            <person name="Spooner D."/>
            <person name="Van Deynze A."/>
            <person name="Simon P."/>
        </authorList>
    </citation>
    <scope>NUCLEOTIDE SEQUENCE [LARGE SCALE GENOMIC DNA]</scope>
    <source>
        <tissue evidence="2">Leaf</tissue>
    </source>
</reference>
<sequence length="133" mass="14599">MPSHQMLKYLSKLTNLKKLLSSGQQDEADALVSHDKEHGRTWLVGRGGKASGVKDHAPSDRFVQELATKIKLDLEQELESKVNKKVQENMAWVLKKLGDANPGLKLDIGDYCPASSSEHDENGTPMTQDGATS</sequence>
<dbReference type="EMBL" id="LNRQ01000006">
    <property type="protein sequence ID" value="KZM92826.1"/>
    <property type="molecule type" value="Genomic_DNA"/>
</dbReference>
<dbReference type="Gramene" id="KZM92826">
    <property type="protein sequence ID" value="KZM92826"/>
    <property type="gene ID" value="DCAR_019809"/>
</dbReference>
<accession>A0A164X872</accession>
<protein>
    <submittedName>
        <fullName evidence="2">Uncharacterized protein</fullName>
    </submittedName>
</protein>
<feature type="compositionally biased region" description="Polar residues" evidence="1">
    <location>
        <begin position="124"/>
        <end position="133"/>
    </location>
</feature>
<gene>
    <name evidence="2" type="ORF">DCAR_019809</name>
</gene>
<dbReference type="AlphaFoldDB" id="A0A164X872"/>
<evidence type="ECO:0000313" key="2">
    <source>
        <dbReference type="EMBL" id="KZM92826.1"/>
    </source>
</evidence>
<feature type="region of interest" description="Disordered" evidence="1">
    <location>
        <begin position="111"/>
        <end position="133"/>
    </location>
</feature>
<comment type="caution">
    <text evidence="2">The sequence shown here is derived from an EMBL/GenBank/DDBJ whole genome shotgun (WGS) entry which is preliminary data.</text>
</comment>
<proteinExistence type="predicted"/>
<evidence type="ECO:0000256" key="1">
    <source>
        <dbReference type="SAM" id="MobiDB-lite"/>
    </source>
</evidence>
<name>A0A164X872_DAUCS</name>